<evidence type="ECO:0000313" key="2">
    <source>
        <dbReference type="EMBL" id="RSH91501.1"/>
    </source>
</evidence>
<dbReference type="OrthoDB" id="6503935at2759"/>
<dbReference type="Pfam" id="PF17389">
    <property type="entry name" value="Bac_rhamnosid6H"/>
    <property type="match status" value="1"/>
</dbReference>
<keyword evidence="3" id="KW-1185">Reference proteome</keyword>
<dbReference type="Gene3D" id="1.50.10.10">
    <property type="match status" value="1"/>
</dbReference>
<dbReference type="PANTHER" id="PTHR34987:SF2">
    <property type="entry name" value="B, PUTATIVE (AFU_ORTHOLOGUE AFUA_7G05040)-RELATED"/>
    <property type="match status" value="1"/>
</dbReference>
<dbReference type="Gene3D" id="2.60.420.10">
    <property type="entry name" value="Maltose phosphorylase, domain 3"/>
    <property type="match status" value="1"/>
</dbReference>
<dbReference type="SUPFAM" id="SSF48208">
    <property type="entry name" value="Six-hairpin glycosidases"/>
    <property type="match status" value="1"/>
</dbReference>
<dbReference type="EMBL" id="RSCD01000008">
    <property type="protein sequence ID" value="RSH91501.1"/>
    <property type="molecule type" value="Genomic_DNA"/>
</dbReference>
<protein>
    <recommendedName>
        <fullName evidence="1">Alpha-L-rhamnosidase six-hairpin glycosidase domain-containing protein</fullName>
    </recommendedName>
</protein>
<dbReference type="Proteomes" id="UP000279259">
    <property type="component" value="Unassembled WGS sequence"/>
</dbReference>
<evidence type="ECO:0000313" key="3">
    <source>
        <dbReference type="Proteomes" id="UP000279259"/>
    </source>
</evidence>
<proteinExistence type="predicted"/>
<feature type="domain" description="Alpha-L-rhamnosidase six-hairpin glycosidase" evidence="1">
    <location>
        <begin position="382"/>
        <end position="717"/>
    </location>
</feature>
<reference evidence="2 3" key="1">
    <citation type="submission" date="2018-11" db="EMBL/GenBank/DDBJ databases">
        <title>Genome sequence of Saitozyma podzolica DSM 27192.</title>
        <authorList>
            <person name="Aliyu H."/>
            <person name="Gorte O."/>
            <person name="Ochsenreither K."/>
        </authorList>
    </citation>
    <scope>NUCLEOTIDE SEQUENCE [LARGE SCALE GENOMIC DNA]</scope>
    <source>
        <strain evidence="2 3">DSM 27192</strain>
    </source>
</reference>
<dbReference type="STRING" id="1890683.A0A427YKB3"/>
<dbReference type="InterPro" id="IPR008928">
    <property type="entry name" value="6-hairpin_glycosidase_sf"/>
</dbReference>
<accession>A0A427YKB3</accession>
<dbReference type="GO" id="GO:0003824">
    <property type="term" value="F:catalytic activity"/>
    <property type="evidence" value="ECO:0007669"/>
    <property type="project" value="UniProtKB-ARBA"/>
</dbReference>
<comment type="caution">
    <text evidence="2">The sequence shown here is derived from an EMBL/GenBank/DDBJ whole genome shotgun (WGS) entry which is preliminary data.</text>
</comment>
<sequence length="815" mass="92327">MDPTPDGQILRDLQTNWVWVPDWIDAPTKGEAARLVIFRCSLAVERPEDLTPEALIRLSADTRYKLLINGRRVCVGPTRGSDRLWYYDTVDVRPFLRQGINELRIKVLRYFPGVDAGIPFARTAKPGLTVLGTVAGQDLSTGSGKGMWSCQVQGQVYYTSKSKQDIFLHTYEIVKPSVDDSPWLDVERYKLIGHYGILPPWRLSPRMIPLAEESPAVIKAITVDQSTQPNAKWDAFLHGGQISLLPDTTHRIELEYEVHSTAFLRLVFAGGDNRGSHLSITYSECYETVPPPQGRRHGKGDRTKKEGQVLVGPRDRYEFGETDGGGDEVYEPFWWKTFRFLAIDIRVGPNPLHLRSLVATQTNYPIAVTAEWCEPQSDERRAMWDISVRTLRNCMFDGYSDCPFYEQLQYCEDARSAMLFHYVLSGDDRLARQAIVAFSASIQPDGLICGRYPAHGTQIITGFALFWVLQVCDHMLHFSDKVFAERFLNTIDSVLAYFEGKVCPTTGLVSELPSSYWSFVDWHEDWTEDRTFRDPGVPKAGRKNGTWSFFSMLYVYTLRQACKLLNQLDKSALVHEYTARADRTTKAVIKHCFDGQYFTDSIASLQDREGDGADAPRYSQHSQLWAILCGAVASEELPTLGRRLMSDAFAFRNDARGAFAACSYPMLHYAFRALSSVGLYEELFESMWDPWRRMIANNLTTWQEDEVNARSDCHEWSSLPIWEFATEVAGLRPLEPGWTKVLFAPRVALAPQLDAAINMGNRGLATVRWSKTDHRSVRVELRLARPTALVSRLPDKGEVDHGVVQELGMEIPIPG</sequence>
<dbReference type="PANTHER" id="PTHR34987">
    <property type="entry name" value="C, PUTATIVE (AFU_ORTHOLOGUE AFUA_3G02880)-RELATED"/>
    <property type="match status" value="1"/>
</dbReference>
<dbReference type="Gene3D" id="2.60.120.260">
    <property type="entry name" value="Galactose-binding domain-like"/>
    <property type="match status" value="1"/>
</dbReference>
<dbReference type="InterPro" id="IPR035396">
    <property type="entry name" value="Bac_rhamnosid6H"/>
</dbReference>
<organism evidence="2 3">
    <name type="scientific">Saitozyma podzolica</name>
    <dbReference type="NCBI Taxonomy" id="1890683"/>
    <lineage>
        <taxon>Eukaryota</taxon>
        <taxon>Fungi</taxon>
        <taxon>Dikarya</taxon>
        <taxon>Basidiomycota</taxon>
        <taxon>Agaricomycotina</taxon>
        <taxon>Tremellomycetes</taxon>
        <taxon>Tremellales</taxon>
        <taxon>Trimorphomycetaceae</taxon>
        <taxon>Saitozyma</taxon>
    </lineage>
</organism>
<dbReference type="AlphaFoldDB" id="A0A427YKB3"/>
<dbReference type="InterPro" id="IPR012341">
    <property type="entry name" value="6hp_glycosidase-like_sf"/>
</dbReference>
<name>A0A427YKB3_9TREE</name>
<gene>
    <name evidence="2" type="ORF">EHS25_009800</name>
</gene>
<evidence type="ECO:0000259" key="1">
    <source>
        <dbReference type="Pfam" id="PF17389"/>
    </source>
</evidence>
<dbReference type="GO" id="GO:0005975">
    <property type="term" value="P:carbohydrate metabolic process"/>
    <property type="evidence" value="ECO:0007669"/>
    <property type="project" value="InterPro"/>
</dbReference>